<dbReference type="RefSeq" id="WP_092380218.1">
    <property type="nucleotide sequence ID" value="NZ_BOPI01000005.1"/>
</dbReference>
<protein>
    <submittedName>
        <fullName evidence="2">Condensation domain-containing protein</fullName>
    </submittedName>
</protein>
<organism evidence="2 3">
    <name type="scientific">Micromonospora phaseoli</name>
    <dbReference type="NCBI Taxonomy" id="1144548"/>
    <lineage>
        <taxon>Bacteria</taxon>
        <taxon>Bacillati</taxon>
        <taxon>Actinomycetota</taxon>
        <taxon>Actinomycetes</taxon>
        <taxon>Micromonosporales</taxon>
        <taxon>Micromonosporaceae</taxon>
        <taxon>Micromonospora</taxon>
    </lineage>
</organism>
<feature type="domain" description="Condensation" evidence="1">
    <location>
        <begin position="65"/>
        <end position="360"/>
    </location>
</feature>
<dbReference type="Gene3D" id="3.30.559.10">
    <property type="entry name" value="Chloramphenicol acetyltransferase-like domain"/>
    <property type="match status" value="1"/>
</dbReference>
<dbReference type="Gene3D" id="3.30.559.30">
    <property type="entry name" value="Nonribosomal peptide synthetase, condensation domain"/>
    <property type="match status" value="1"/>
</dbReference>
<dbReference type="GO" id="GO:0008610">
    <property type="term" value="P:lipid biosynthetic process"/>
    <property type="evidence" value="ECO:0007669"/>
    <property type="project" value="UniProtKB-ARBA"/>
</dbReference>
<dbReference type="STRING" id="1144548.SAMN05443287_104484"/>
<reference evidence="3" key="1">
    <citation type="submission" date="2016-10" db="EMBL/GenBank/DDBJ databases">
        <authorList>
            <person name="Varghese N."/>
            <person name="Submissions S."/>
        </authorList>
    </citation>
    <scope>NUCLEOTIDE SEQUENCE [LARGE SCALE GENOMIC DNA]</scope>
    <source>
        <strain evidence="3">CGMCC 4.7038</strain>
    </source>
</reference>
<dbReference type="InterPro" id="IPR023213">
    <property type="entry name" value="CAT-like_dom_sf"/>
</dbReference>
<accession>A0A1H6Z726</accession>
<dbReference type="Proteomes" id="UP000198707">
    <property type="component" value="Unassembled WGS sequence"/>
</dbReference>
<evidence type="ECO:0000259" key="1">
    <source>
        <dbReference type="Pfam" id="PF00668"/>
    </source>
</evidence>
<name>A0A1H6Z726_9ACTN</name>
<sequence length="462" mass="49168">MVTVEVLMRERIQGLRTQVARLDGGQFVDGAHRQAPLCWGQRWSWHEQQLPAGQRSPGLHLVRLVELPDGARTDDVRAALQLLVTRHTVLRSTFAVPASGGVPLQTVWPAEDARYELGAFDDAAHARTWSQGRDLDIAAQWPLRAAVGPVRPGVLGVLLVVHHIAADQYAFDLLCAELLDAVRAAVRQLCLPLPPADRQPVELANFEQSTVGVQVTERALGHWLRHDDDLGESLTRLRAGAGPPSGQLHLTRVVVDGGASRLAELGAATQASAVAVAVAAVACTLARHLDREVVPMTMRIANRHRPGYARSVSSLAQSGLLVVPVTDPGDLAGVAPAAWSATLHAMRHAYYDGDELSERMPALDSGRRHATVVPPSVNVVPVDELPPAPVPRLSTGDGPAVWAGQVDSPCLGLDFHVGIGASGLAIELRAGTHLVAGDDAVGLVREAMALILGERHAVAALR</sequence>
<gene>
    <name evidence="2" type="ORF">SAMN05443287_104484</name>
</gene>
<evidence type="ECO:0000313" key="3">
    <source>
        <dbReference type="Proteomes" id="UP000198707"/>
    </source>
</evidence>
<keyword evidence="3" id="KW-1185">Reference proteome</keyword>
<dbReference type="GO" id="GO:0003824">
    <property type="term" value="F:catalytic activity"/>
    <property type="evidence" value="ECO:0007669"/>
    <property type="project" value="InterPro"/>
</dbReference>
<dbReference type="AlphaFoldDB" id="A0A1H6Z726"/>
<dbReference type="SUPFAM" id="SSF52777">
    <property type="entry name" value="CoA-dependent acyltransferases"/>
    <property type="match status" value="2"/>
</dbReference>
<evidence type="ECO:0000313" key="2">
    <source>
        <dbReference type="EMBL" id="SEJ45350.1"/>
    </source>
</evidence>
<dbReference type="OrthoDB" id="3405520at2"/>
<dbReference type="InterPro" id="IPR001242">
    <property type="entry name" value="Condensation_dom"/>
</dbReference>
<proteinExistence type="predicted"/>
<dbReference type="EMBL" id="FNYV01000004">
    <property type="protein sequence ID" value="SEJ45350.1"/>
    <property type="molecule type" value="Genomic_DNA"/>
</dbReference>
<dbReference type="Pfam" id="PF00668">
    <property type="entry name" value="Condensation"/>
    <property type="match status" value="1"/>
</dbReference>